<name>A0A0B7HNQ4_9FLAO</name>
<dbReference type="Proteomes" id="UP000044026">
    <property type="component" value="Unassembled WGS sequence"/>
</dbReference>
<dbReference type="RefSeq" id="WP_042001182.1">
    <property type="nucleotide sequence ID" value="NZ_BQMG01000035.1"/>
</dbReference>
<gene>
    <name evidence="1" type="ORF">CCAN12_750044</name>
</gene>
<dbReference type="EMBL" id="CDOE01000073">
    <property type="protein sequence ID" value="CEN39128.1"/>
    <property type="molecule type" value="Genomic_DNA"/>
</dbReference>
<proteinExistence type="predicted"/>
<sequence length="124" mass="14242">MAIKSIKETAKEVPLRAEEAFKSQVEYYRLFAFHFIAKSSYGLLNIFIFGLLCLLVLFFLSFAAAFAVGKWVNDTGLGFLIVGFFFVLVALIIFLFRKIFIEKPLLEKLSDIYFKDDDEDETDA</sequence>
<accession>A0A0B7HNQ4</accession>
<organism evidence="1 2">
    <name type="scientific">Capnocytophaga canimorsus</name>
    <dbReference type="NCBI Taxonomy" id="28188"/>
    <lineage>
        <taxon>Bacteria</taxon>
        <taxon>Pseudomonadati</taxon>
        <taxon>Bacteroidota</taxon>
        <taxon>Flavobacteriia</taxon>
        <taxon>Flavobacteriales</taxon>
        <taxon>Flavobacteriaceae</taxon>
        <taxon>Capnocytophaga</taxon>
    </lineage>
</organism>
<protein>
    <submittedName>
        <fullName evidence="1">Uncharacterized protein</fullName>
    </submittedName>
</protein>
<evidence type="ECO:0000313" key="2">
    <source>
        <dbReference type="Proteomes" id="UP000044026"/>
    </source>
</evidence>
<dbReference type="AlphaFoldDB" id="A0A0B7HNQ4"/>
<reference evidence="1 2" key="1">
    <citation type="submission" date="2015-01" db="EMBL/GenBank/DDBJ databases">
        <authorList>
            <person name="Xiang T."/>
            <person name="Song Y."/>
            <person name="Huang L."/>
            <person name="Wang B."/>
            <person name="Wu P."/>
        </authorList>
    </citation>
    <scope>NUCLEOTIDE SEQUENCE [LARGE SCALE GENOMIC DNA]</scope>
    <source>
        <strain evidence="1 2">Cc12</strain>
    </source>
</reference>
<dbReference type="GeneID" id="69580789"/>
<evidence type="ECO:0000313" key="1">
    <source>
        <dbReference type="EMBL" id="CEN39128.1"/>
    </source>
</evidence>